<accession>A0A1X0P4A7</accession>
<reference evidence="2 3" key="1">
    <citation type="submission" date="2017-03" db="EMBL/GenBank/DDBJ databases">
        <title>An alternative strategy for trypanosome survival in the mammalian bloodstream revealed through genome and transcriptome analysis of the ubiquitous bovine parasite Trypanosoma (Megatrypanum) theileri.</title>
        <authorList>
            <person name="Kelly S."/>
            <person name="Ivens A."/>
            <person name="Mott A."/>
            <person name="O'Neill E."/>
            <person name="Emms D."/>
            <person name="Macleod O."/>
            <person name="Voorheis P."/>
            <person name="Matthews J."/>
            <person name="Matthews K."/>
            <person name="Carrington M."/>
        </authorList>
    </citation>
    <scope>NUCLEOTIDE SEQUENCE [LARGE SCALE GENOMIC DNA]</scope>
    <source>
        <strain evidence="2">Edinburgh</strain>
    </source>
</reference>
<gene>
    <name evidence="2" type="ORF">TM35_000064980</name>
</gene>
<feature type="coiled-coil region" evidence="1">
    <location>
        <begin position="206"/>
        <end position="313"/>
    </location>
</feature>
<comment type="caution">
    <text evidence="2">The sequence shown here is derived from an EMBL/GenBank/DDBJ whole genome shotgun (WGS) entry which is preliminary data.</text>
</comment>
<dbReference type="Proteomes" id="UP000192257">
    <property type="component" value="Unassembled WGS sequence"/>
</dbReference>
<dbReference type="AlphaFoldDB" id="A0A1X0P4A7"/>
<sequence length="324" mass="37344">MIRSWKLIDFCQHFGIDVPSLPSTEETLTAEVSFPQLAMRHNISPEAAANRLKMQNEMEIILHEEGVEDDKVVLDLLRAIPGTVTDSVEIRENVLRLLTNRQSFLGTEMSNDKDKDVENKLRVGTDMVEKLNVLPLEEKECSSEWLKKQISTEAALFSVAVDLARKEEEISEREKALDVKACALRDNEMELEKKFSAREKNIKVTEEELERRRTSMMIEQAKMEEKISFLEKMEVELKTRLNEVREAEGAVAAERVGLRADMAKLKVERDVLEQDRRKCNEVANGFLQREKRLREAEKKLSRVKDDLIACETLLLSQKSEVVRN</sequence>
<dbReference type="OrthoDB" id="245796at2759"/>
<name>A0A1X0P4A7_9TRYP</name>
<keyword evidence="1" id="KW-0175">Coiled coil</keyword>
<evidence type="ECO:0000256" key="1">
    <source>
        <dbReference type="SAM" id="Coils"/>
    </source>
</evidence>
<organism evidence="2 3">
    <name type="scientific">Trypanosoma theileri</name>
    <dbReference type="NCBI Taxonomy" id="67003"/>
    <lineage>
        <taxon>Eukaryota</taxon>
        <taxon>Discoba</taxon>
        <taxon>Euglenozoa</taxon>
        <taxon>Kinetoplastea</taxon>
        <taxon>Metakinetoplastina</taxon>
        <taxon>Trypanosomatida</taxon>
        <taxon>Trypanosomatidae</taxon>
        <taxon>Trypanosoma</taxon>
    </lineage>
</organism>
<evidence type="ECO:0000313" key="2">
    <source>
        <dbReference type="EMBL" id="ORC91493.1"/>
    </source>
</evidence>
<dbReference type="GeneID" id="39983315"/>
<proteinExistence type="predicted"/>
<protein>
    <submittedName>
        <fullName evidence="2">Uncharacterized protein</fullName>
    </submittedName>
</protein>
<evidence type="ECO:0000313" key="3">
    <source>
        <dbReference type="Proteomes" id="UP000192257"/>
    </source>
</evidence>
<dbReference type="VEuPathDB" id="TriTrypDB:TM35_000064980"/>
<keyword evidence="3" id="KW-1185">Reference proteome</keyword>
<dbReference type="RefSeq" id="XP_028885559.1">
    <property type="nucleotide sequence ID" value="XM_029023535.1"/>
</dbReference>
<dbReference type="EMBL" id="NBCO01000006">
    <property type="protein sequence ID" value="ORC91493.1"/>
    <property type="molecule type" value="Genomic_DNA"/>
</dbReference>